<dbReference type="Gene3D" id="3.10.150.10">
    <property type="entry name" value="DNA Polymerase III, subunit A, domain 2"/>
    <property type="match status" value="3"/>
</dbReference>
<dbReference type="GO" id="GO:0006271">
    <property type="term" value="P:DNA strand elongation involved in DNA replication"/>
    <property type="evidence" value="ECO:0007669"/>
    <property type="project" value="TreeGrafter"/>
</dbReference>
<evidence type="ECO:0000256" key="7">
    <source>
        <dbReference type="ARBA" id="ARBA00022932"/>
    </source>
</evidence>
<dbReference type="SUPFAM" id="SSF55979">
    <property type="entry name" value="DNA clamp"/>
    <property type="match status" value="1"/>
</dbReference>
<keyword evidence="3" id="KW-0963">Cytoplasm</keyword>
<dbReference type="RefSeq" id="WP_070122918.1">
    <property type="nucleotide sequence ID" value="NZ_MAXD01000011.1"/>
</dbReference>
<evidence type="ECO:0000256" key="5">
    <source>
        <dbReference type="ARBA" id="ARBA00022695"/>
    </source>
</evidence>
<comment type="similarity">
    <text evidence="2">Belongs to the beta sliding clamp family.</text>
</comment>
<dbReference type="SMART" id="SM00480">
    <property type="entry name" value="POL3Bc"/>
    <property type="match status" value="1"/>
</dbReference>
<keyword evidence="7" id="KW-0239">DNA-directed DNA polymerase</keyword>
<accession>A0A1E7XY60</accession>
<evidence type="ECO:0000256" key="4">
    <source>
        <dbReference type="ARBA" id="ARBA00022679"/>
    </source>
</evidence>
<evidence type="ECO:0000256" key="2">
    <source>
        <dbReference type="ARBA" id="ARBA00010752"/>
    </source>
</evidence>
<protein>
    <recommendedName>
        <fullName evidence="11">DNA polymerase III subunit beta</fullName>
    </recommendedName>
</protein>
<gene>
    <name evidence="9" type="ORF">BBK15_09015</name>
</gene>
<organism evidence="9 10">
    <name type="scientific">Bifidobacterium adolescentis</name>
    <dbReference type="NCBI Taxonomy" id="1680"/>
    <lineage>
        <taxon>Bacteria</taxon>
        <taxon>Bacillati</taxon>
        <taxon>Actinomycetota</taxon>
        <taxon>Actinomycetes</taxon>
        <taxon>Bifidobacteriales</taxon>
        <taxon>Bifidobacteriaceae</taxon>
        <taxon>Bifidobacterium</taxon>
    </lineage>
</organism>
<name>A0A1E7XY60_BIFAD</name>
<dbReference type="AlphaFoldDB" id="A0A1E7XY60"/>
<dbReference type="PANTHER" id="PTHR30478:SF0">
    <property type="entry name" value="BETA SLIDING CLAMP"/>
    <property type="match status" value="1"/>
</dbReference>
<dbReference type="GO" id="GO:0003677">
    <property type="term" value="F:DNA binding"/>
    <property type="evidence" value="ECO:0007669"/>
    <property type="project" value="UniProtKB-KW"/>
</dbReference>
<evidence type="ECO:0000256" key="3">
    <source>
        <dbReference type="ARBA" id="ARBA00022490"/>
    </source>
</evidence>
<dbReference type="PANTHER" id="PTHR30478">
    <property type="entry name" value="DNA POLYMERASE III SUBUNIT BETA"/>
    <property type="match status" value="1"/>
</dbReference>
<dbReference type="GO" id="GO:0005737">
    <property type="term" value="C:cytoplasm"/>
    <property type="evidence" value="ECO:0007669"/>
    <property type="project" value="UniProtKB-SubCell"/>
</dbReference>
<evidence type="ECO:0000256" key="8">
    <source>
        <dbReference type="ARBA" id="ARBA00023125"/>
    </source>
</evidence>
<dbReference type="EMBL" id="MAXD01000011">
    <property type="protein sequence ID" value="OFA33775.1"/>
    <property type="molecule type" value="Genomic_DNA"/>
</dbReference>
<evidence type="ECO:0000313" key="9">
    <source>
        <dbReference type="EMBL" id="OFA33775.1"/>
    </source>
</evidence>
<dbReference type="Proteomes" id="UP000175684">
    <property type="component" value="Unassembled WGS sequence"/>
</dbReference>
<reference evidence="9 10" key="1">
    <citation type="submission" date="2016-07" db="EMBL/GenBank/DDBJ databases">
        <title>Draft Genome Sequence of Bifidobacterium adolescentis strain Km 4.</title>
        <authorList>
            <person name="Danilenko V.N."/>
        </authorList>
    </citation>
    <scope>NUCLEOTIDE SEQUENCE [LARGE SCALE GENOMIC DNA]</scope>
    <source>
        <strain evidence="9 10">Km 4</strain>
    </source>
</reference>
<keyword evidence="4" id="KW-0808">Transferase</keyword>
<keyword evidence="6" id="KW-0235">DNA replication</keyword>
<dbReference type="OrthoDB" id="21771at31953"/>
<evidence type="ECO:0000256" key="1">
    <source>
        <dbReference type="ARBA" id="ARBA00004496"/>
    </source>
</evidence>
<evidence type="ECO:0000256" key="6">
    <source>
        <dbReference type="ARBA" id="ARBA00022705"/>
    </source>
</evidence>
<keyword evidence="8" id="KW-0238">DNA-binding</keyword>
<keyword evidence="5" id="KW-0548">Nucleotidyltransferase</keyword>
<proteinExistence type="inferred from homology"/>
<comment type="caution">
    <text evidence="9">The sequence shown here is derived from an EMBL/GenBank/DDBJ whole genome shotgun (WGS) entry which is preliminary data.</text>
</comment>
<comment type="subcellular location">
    <subcellularLocation>
        <location evidence="1">Cytoplasm</location>
    </subcellularLocation>
</comment>
<dbReference type="InterPro" id="IPR046938">
    <property type="entry name" value="DNA_clamp_sf"/>
</dbReference>
<dbReference type="GO" id="GO:0003887">
    <property type="term" value="F:DNA-directed DNA polymerase activity"/>
    <property type="evidence" value="ECO:0007669"/>
    <property type="project" value="UniProtKB-KW"/>
</dbReference>
<evidence type="ECO:0000313" key="10">
    <source>
        <dbReference type="Proteomes" id="UP000175684"/>
    </source>
</evidence>
<evidence type="ECO:0008006" key="11">
    <source>
        <dbReference type="Google" id="ProtNLM"/>
    </source>
</evidence>
<dbReference type="InterPro" id="IPR001001">
    <property type="entry name" value="DNA_polIII_beta"/>
</dbReference>
<sequence>MRTIIDGLAFAKAVAHVSKTLIAGQRQAVRLAATGGGLRLDADGQYYSRADLDAETVEDGSAVVNGFWLSSVASVMPSEELNVETADSKLRLDCRGIVMELPLIDDPAAEPNVPDLPEEWASIADGGLARAVGAVVHAANKGSNNPVLSAVRVRGLDGSIELSATNRYVAATARADGSADMDALVPAAWLKANAEGADRIGATGRMFAIAGPVYTDATPMVEGQAPVLAAIWPSKDAPLTLTMDRAELLEAARRVKAVKFSGGETVTLALAVGDDSITLGLDDAESGSGARQTVSAEVSGPVVDGHVEGADRRLRLDARYVANACGALYGDRVTMYVALRSNGRYKPVLLACPDAPDGFDMRDEQLIVPILL</sequence>
<dbReference type="GO" id="GO:0009360">
    <property type="term" value="C:DNA polymerase III complex"/>
    <property type="evidence" value="ECO:0007669"/>
    <property type="project" value="InterPro"/>
</dbReference>